<proteinExistence type="predicted"/>
<evidence type="ECO:0000256" key="1">
    <source>
        <dbReference type="SAM" id="MobiDB-lite"/>
    </source>
</evidence>
<accession>A0A1I7WIX1</accession>
<sequence>MNRSLTVSDQIGRNVTRPGEEFMPKCTIPTIKHGGGSVMKPKVGSKLDIPVA</sequence>
<reference evidence="3" key="1">
    <citation type="submission" date="2016-11" db="UniProtKB">
        <authorList>
            <consortium name="WormBaseParasite"/>
        </authorList>
    </citation>
    <scope>IDENTIFICATION</scope>
</reference>
<dbReference type="Proteomes" id="UP000095283">
    <property type="component" value="Unplaced"/>
</dbReference>
<dbReference type="WBParaSite" id="Hba_04918">
    <property type="protein sequence ID" value="Hba_04918"/>
    <property type="gene ID" value="Hba_04918"/>
</dbReference>
<feature type="region of interest" description="Disordered" evidence="1">
    <location>
        <begin position="1"/>
        <end position="21"/>
    </location>
</feature>
<evidence type="ECO:0000313" key="2">
    <source>
        <dbReference type="Proteomes" id="UP000095283"/>
    </source>
</evidence>
<protein>
    <submittedName>
        <fullName evidence="3">tRNA guanosine(34) transglycosylase Tgt</fullName>
    </submittedName>
</protein>
<keyword evidence="2" id="KW-1185">Reference proteome</keyword>
<evidence type="ECO:0000313" key="3">
    <source>
        <dbReference type="WBParaSite" id="Hba_04918"/>
    </source>
</evidence>
<dbReference type="AlphaFoldDB" id="A0A1I7WIX1"/>
<feature type="compositionally biased region" description="Polar residues" evidence="1">
    <location>
        <begin position="1"/>
        <end position="13"/>
    </location>
</feature>
<organism evidence="2 3">
    <name type="scientific">Heterorhabditis bacteriophora</name>
    <name type="common">Entomopathogenic nematode worm</name>
    <dbReference type="NCBI Taxonomy" id="37862"/>
    <lineage>
        <taxon>Eukaryota</taxon>
        <taxon>Metazoa</taxon>
        <taxon>Ecdysozoa</taxon>
        <taxon>Nematoda</taxon>
        <taxon>Chromadorea</taxon>
        <taxon>Rhabditida</taxon>
        <taxon>Rhabditina</taxon>
        <taxon>Rhabditomorpha</taxon>
        <taxon>Strongyloidea</taxon>
        <taxon>Heterorhabditidae</taxon>
        <taxon>Heterorhabditis</taxon>
    </lineage>
</organism>
<name>A0A1I7WIX1_HETBA</name>